<organism evidence="1 2">
    <name type="scientific">Thioclava nitratireducens</name>
    <dbReference type="NCBI Taxonomy" id="1915078"/>
    <lineage>
        <taxon>Bacteria</taxon>
        <taxon>Pseudomonadati</taxon>
        <taxon>Pseudomonadota</taxon>
        <taxon>Alphaproteobacteria</taxon>
        <taxon>Rhodobacterales</taxon>
        <taxon>Paracoccaceae</taxon>
        <taxon>Thioclava</taxon>
    </lineage>
</organism>
<evidence type="ECO:0008006" key="3">
    <source>
        <dbReference type="Google" id="ProtNLM"/>
    </source>
</evidence>
<dbReference type="EMBL" id="CP019437">
    <property type="protein sequence ID" value="AQS48370.1"/>
    <property type="molecule type" value="Genomic_DNA"/>
</dbReference>
<dbReference type="RefSeq" id="WP_075774934.1">
    <property type="nucleotide sequence ID" value="NZ_CP019437.1"/>
</dbReference>
<evidence type="ECO:0000313" key="2">
    <source>
        <dbReference type="Proteomes" id="UP000185622"/>
    </source>
</evidence>
<gene>
    <name evidence="1" type="ORF">BMG03_11615</name>
</gene>
<keyword evidence="2" id="KW-1185">Reference proteome</keyword>
<accession>A0ABM6II21</accession>
<proteinExistence type="predicted"/>
<evidence type="ECO:0000313" key="1">
    <source>
        <dbReference type="EMBL" id="AQS48370.1"/>
    </source>
</evidence>
<reference evidence="1 2" key="1">
    <citation type="submission" date="2017-01" db="EMBL/GenBank/DDBJ databases">
        <title>The complete genome sequence of a sulfur-oxidizing marine bacterium Thioclava sp. 25B10_4T.</title>
        <authorList>
            <person name="Liu Y."/>
            <person name="Lai Q."/>
            <person name="Shao Z."/>
        </authorList>
    </citation>
    <scope>NUCLEOTIDE SEQUENCE [LARGE SCALE GENOMIC DNA]</scope>
    <source>
        <strain evidence="1 2">25B10_4</strain>
    </source>
</reference>
<dbReference type="Proteomes" id="UP000185622">
    <property type="component" value="Chromosome"/>
</dbReference>
<protein>
    <recommendedName>
        <fullName evidence="3">DUF4157 domain-containing protein</fullName>
    </recommendedName>
</protein>
<sequence length="242" mass="26257">MRHLGGMWRVIRVSLLALLAGGLLGLIALLWFYPVLAAGLCPRCFGLDRAAPGIFVEHEMSRAERRDLVETVDAARDTVAQFYPTREAHTRILACTSDACDRRLGGRGAAAVTYSLGAWAVIRVAPRGLTETILAHELTHTETHARLGVLGQVRGRMPAWFDEGLAVLVSNDPRYLGPGSGIGRCQALPRADLPSSPFDWAPQAGRDNRLYAEAACAVLIWEAHQGGPEAILARLEDGRSFP</sequence>
<name>A0ABM6II21_9RHOB</name>